<organism evidence="2 3">
    <name type="scientific">Actinoplanes lutulentus</name>
    <dbReference type="NCBI Taxonomy" id="1287878"/>
    <lineage>
        <taxon>Bacteria</taxon>
        <taxon>Bacillati</taxon>
        <taxon>Actinomycetota</taxon>
        <taxon>Actinomycetes</taxon>
        <taxon>Micromonosporales</taxon>
        <taxon>Micromonosporaceae</taxon>
        <taxon>Actinoplanes</taxon>
    </lineage>
</organism>
<reference evidence="2 3" key="1">
    <citation type="submission" date="2018-06" db="EMBL/GenBank/DDBJ databases">
        <title>Genomic Encyclopedia of Type Strains, Phase III (KMG-III): the genomes of soil and plant-associated and newly described type strains.</title>
        <authorList>
            <person name="Whitman W."/>
        </authorList>
    </citation>
    <scope>NUCLEOTIDE SEQUENCE [LARGE SCALE GENOMIC DNA]</scope>
    <source>
        <strain evidence="2 3">CGMCC 4.7090</strain>
    </source>
</reference>
<dbReference type="OrthoDB" id="419058at2"/>
<protein>
    <submittedName>
        <fullName evidence="2">Uncharacterized protein</fullName>
    </submittedName>
</protein>
<keyword evidence="1" id="KW-1133">Transmembrane helix</keyword>
<feature type="transmembrane region" description="Helical" evidence="1">
    <location>
        <begin position="59"/>
        <end position="82"/>
    </location>
</feature>
<name>A0A327ZAP5_9ACTN</name>
<keyword evidence="1" id="KW-0472">Membrane</keyword>
<keyword evidence="3" id="KW-1185">Reference proteome</keyword>
<dbReference type="Proteomes" id="UP000249341">
    <property type="component" value="Unassembled WGS sequence"/>
</dbReference>
<dbReference type="AlphaFoldDB" id="A0A327ZAP5"/>
<dbReference type="RefSeq" id="WP_146616844.1">
    <property type="nucleotide sequence ID" value="NZ_JACHWI010000006.1"/>
</dbReference>
<comment type="caution">
    <text evidence="2">The sequence shown here is derived from an EMBL/GenBank/DDBJ whole genome shotgun (WGS) entry which is preliminary data.</text>
</comment>
<evidence type="ECO:0000313" key="2">
    <source>
        <dbReference type="EMBL" id="RAK35764.1"/>
    </source>
</evidence>
<gene>
    <name evidence="2" type="ORF">B0I29_109238</name>
</gene>
<keyword evidence="1" id="KW-0812">Transmembrane</keyword>
<accession>A0A327ZAP5</accession>
<evidence type="ECO:0000313" key="3">
    <source>
        <dbReference type="Proteomes" id="UP000249341"/>
    </source>
</evidence>
<dbReference type="EMBL" id="QLMJ01000009">
    <property type="protein sequence ID" value="RAK35764.1"/>
    <property type="molecule type" value="Genomic_DNA"/>
</dbReference>
<proteinExistence type="predicted"/>
<sequence length="146" mass="16043">MRSPRFAQFALPVFLVFAAVPAGELLGHVGPDDPVPILVSASTWHPERESLEDWLVPRFLLRAALGLAGVWYLLTAALLAACGRLPLRLLGFLDDVCDRGVLRRVGPVYHFRHPFFGSRIGWGAGDGGRSDGLLRGRFRRTRRAGG</sequence>
<evidence type="ECO:0000256" key="1">
    <source>
        <dbReference type="SAM" id="Phobius"/>
    </source>
</evidence>